<sequence>MSATIFTYRLRPPVGLEKTLMKELKSLNLVNSKPRKLTGRKIIEVQGPEESLWKMMHKSRIAEDIQVRMTQPFRARGEKELEQNLEKLPWHCYLPNPQQQQEHMFKMPQTRAKTHSSKLYHTQLIRDILIKSMTEIQIKRDFKISLLKGMNGKGPQNMPYKQFKKQWLEKKERKEQDDIDRRVKEKIQESDDEEENTIDIDGHTIESTQIESEGKGRRKIKTLDEIKAELKSKIEFKKNLKTISRIQINIVKDRGEILVGTSYEDLHKHGYKPFVRWGVLKETLTAACILESNIIAKANHTGKLYLWDPFCGSGSFLIETLMMILEQPVRNFDGNLPFQYWPVHQREQYEKFKEELNDYQKMVKKDQIDIQIIGSDVSQKAIETSIKNCDHSDIEKLIQRGLVAPRLRGFINNPMIFSSHWPKYSYDENGEAATSVLMDFKQTDRNQLLSLYQGDFQSIGSQLASLTENFQDFTILTNVPYGEQSKEKQRHTDTDLQNIYRRFGKFIRNYPSLEKNTFVLAQSHHYGHKLSFEKFSNCGWSKELNFSNGGLSVHLLKFDMSQVSEVKQTLQAYKEIAAM</sequence>
<keyword evidence="5" id="KW-1185">Reference proteome</keyword>
<feature type="domain" description="Ribosomal RNA large subunit methyltransferase K/L-like methyltransferase" evidence="3">
    <location>
        <begin position="270"/>
        <end position="399"/>
    </location>
</feature>
<dbReference type="GO" id="GO:0070043">
    <property type="term" value="F:rRNA (guanine-N7-)-methyltransferase activity"/>
    <property type="evidence" value="ECO:0007669"/>
    <property type="project" value="TreeGrafter"/>
</dbReference>
<dbReference type="Proteomes" id="UP000039865">
    <property type="component" value="Unassembled WGS sequence"/>
</dbReference>
<evidence type="ECO:0000256" key="2">
    <source>
        <dbReference type="ARBA" id="ARBA00022679"/>
    </source>
</evidence>
<keyword evidence="2" id="KW-0808">Transferase</keyword>
<dbReference type="GO" id="GO:0008990">
    <property type="term" value="F:rRNA (guanine-N2-)-methyltransferase activity"/>
    <property type="evidence" value="ECO:0007669"/>
    <property type="project" value="TreeGrafter"/>
</dbReference>
<dbReference type="PROSITE" id="PS01261">
    <property type="entry name" value="UPF0020"/>
    <property type="match status" value="1"/>
</dbReference>
<evidence type="ECO:0000259" key="3">
    <source>
        <dbReference type="Pfam" id="PF01170"/>
    </source>
</evidence>
<dbReference type="Gene3D" id="3.30.2130.30">
    <property type="match status" value="1"/>
</dbReference>
<dbReference type="SUPFAM" id="SSF53335">
    <property type="entry name" value="S-adenosyl-L-methionine-dependent methyltransferases"/>
    <property type="match status" value="1"/>
</dbReference>
<organism evidence="4 5">
    <name type="scientific">Stylonychia lemnae</name>
    <name type="common">Ciliate</name>
    <dbReference type="NCBI Taxonomy" id="5949"/>
    <lineage>
        <taxon>Eukaryota</taxon>
        <taxon>Sar</taxon>
        <taxon>Alveolata</taxon>
        <taxon>Ciliophora</taxon>
        <taxon>Intramacronucleata</taxon>
        <taxon>Spirotrichea</taxon>
        <taxon>Stichotrichia</taxon>
        <taxon>Sporadotrichida</taxon>
        <taxon>Oxytrichidae</taxon>
        <taxon>Stylonychinae</taxon>
        <taxon>Stylonychia</taxon>
    </lineage>
</organism>
<dbReference type="OrthoDB" id="363639at2759"/>
<dbReference type="Pfam" id="PF01170">
    <property type="entry name" value="UPF0020"/>
    <property type="match status" value="1"/>
</dbReference>
<protein>
    <recommendedName>
        <fullName evidence="3">Ribosomal RNA large subunit methyltransferase K/L-like methyltransferase domain-containing protein</fullName>
    </recommendedName>
</protein>
<dbReference type="OMA" id="NFEWERI"/>
<dbReference type="Gene3D" id="3.40.50.150">
    <property type="entry name" value="Vaccinia Virus protein VP39"/>
    <property type="match status" value="1"/>
</dbReference>
<accession>A0A078A6W9</accession>
<dbReference type="InParanoid" id="A0A078A6W9"/>
<evidence type="ECO:0000256" key="1">
    <source>
        <dbReference type="ARBA" id="ARBA00022603"/>
    </source>
</evidence>
<name>A0A078A6W9_STYLE</name>
<dbReference type="AlphaFoldDB" id="A0A078A6W9"/>
<keyword evidence="1" id="KW-0489">Methyltransferase</keyword>
<dbReference type="PANTHER" id="PTHR47313">
    <property type="entry name" value="RIBOSOMAL RNA LARGE SUBUNIT METHYLTRANSFERASE K/L"/>
    <property type="match status" value="1"/>
</dbReference>
<gene>
    <name evidence="4" type="primary">Contig8769.g9359</name>
    <name evidence="4" type="ORF">STYLEM_5470</name>
</gene>
<dbReference type="PANTHER" id="PTHR47313:SF1">
    <property type="entry name" value="RIBOSOMAL RNA LARGE SUBUNIT METHYLTRANSFERASE K_L"/>
    <property type="match status" value="1"/>
</dbReference>
<dbReference type="InterPro" id="IPR000241">
    <property type="entry name" value="RlmKL-like_Mtase"/>
</dbReference>
<evidence type="ECO:0000313" key="5">
    <source>
        <dbReference type="Proteomes" id="UP000039865"/>
    </source>
</evidence>
<dbReference type="GO" id="GO:0043527">
    <property type="term" value="C:tRNA methyltransferase complex"/>
    <property type="evidence" value="ECO:0007669"/>
    <property type="project" value="UniProtKB-ARBA"/>
</dbReference>
<dbReference type="CDD" id="cd11715">
    <property type="entry name" value="THUMP_AdoMetMT"/>
    <property type="match status" value="1"/>
</dbReference>
<dbReference type="InterPro" id="IPR053943">
    <property type="entry name" value="RlmKL-like_Mtase_CS"/>
</dbReference>
<proteinExistence type="predicted"/>
<dbReference type="EMBL" id="CCKQ01005306">
    <property type="protein sequence ID" value="CDW76469.1"/>
    <property type="molecule type" value="Genomic_DNA"/>
</dbReference>
<reference evidence="4 5" key="1">
    <citation type="submission" date="2014-06" db="EMBL/GenBank/DDBJ databases">
        <authorList>
            <person name="Swart Estienne"/>
        </authorList>
    </citation>
    <scope>NUCLEOTIDE SEQUENCE [LARGE SCALE GENOMIC DNA]</scope>
    <source>
        <strain evidence="4 5">130c</strain>
    </source>
</reference>
<dbReference type="InterPro" id="IPR029063">
    <property type="entry name" value="SAM-dependent_MTases_sf"/>
</dbReference>
<evidence type="ECO:0000313" key="4">
    <source>
        <dbReference type="EMBL" id="CDW76469.1"/>
    </source>
</evidence>